<evidence type="ECO:0000313" key="3">
    <source>
        <dbReference type="Proteomes" id="UP000237655"/>
    </source>
</evidence>
<dbReference type="Pfam" id="PF01177">
    <property type="entry name" value="Asp_Glu_race"/>
    <property type="match status" value="1"/>
</dbReference>
<dbReference type="InterPro" id="IPR053714">
    <property type="entry name" value="Iso_Racemase_Enz_sf"/>
</dbReference>
<accession>A0A2S0MNI9</accession>
<evidence type="ECO:0000313" key="2">
    <source>
        <dbReference type="EMBL" id="AVO37440.1"/>
    </source>
</evidence>
<keyword evidence="3" id="KW-1185">Reference proteome</keyword>
<dbReference type="RefSeq" id="WP_106471751.1">
    <property type="nucleotide sequence ID" value="NZ_CP027665.1"/>
</dbReference>
<comment type="similarity">
    <text evidence="1">Belongs to the HyuE racemase family.</text>
</comment>
<dbReference type="GO" id="GO:0047661">
    <property type="term" value="F:amino-acid racemase activity"/>
    <property type="evidence" value="ECO:0007669"/>
    <property type="project" value="InterPro"/>
</dbReference>
<dbReference type="AlphaFoldDB" id="A0A2S0MNI9"/>
<dbReference type="Proteomes" id="UP000237655">
    <property type="component" value="Chromosome"/>
</dbReference>
<evidence type="ECO:0000256" key="1">
    <source>
        <dbReference type="ARBA" id="ARBA00038414"/>
    </source>
</evidence>
<dbReference type="InterPro" id="IPR015942">
    <property type="entry name" value="Asp/Glu/hydantoin_racemase"/>
</dbReference>
<organism evidence="2 3">
    <name type="scientific">Pukyongiella litopenaei</name>
    <dbReference type="NCBI Taxonomy" id="2605946"/>
    <lineage>
        <taxon>Bacteria</taxon>
        <taxon>Pseudomonadati</taxon>
        <taxon>Pseudomonadota</taxon>
        <taxon>Alphaproteobacteria</taxon>
        <taxon>Rhodobacterales</taxon>
        <taxon>Paracoccaceae</taxon>
        <taxon>Pukyongiella</taxon>
    </lineage>
</organism>
<protein>
    <submittedName>
        <fullName evidence="2">Aspartate/glutamate racemase family protein</fullName>
    </submittedName>
</protein>
<gene>
    <name evidence="2" type="ORF">C6Y53_06745</name>
</gene>
<dbReference type="Gene3D" id="3.40.50.12500">
    <property type="match status" value="1"/>
</dbReference>
<name>A0A2S0MNI9_9RHOB</name>
<reference evidence="3" key="1">
    <citation type="submission" date="2018-03" db="EMBL/GenBank/DDBJ databases">
        <title>Genomic analysis of the strain SH-1 isolated from shrimp intestine.</title>
        <authorList>
            <person name="Kim Y.-S."/>
            <person name="Kim S.-E."/>
            <person name="Kim K.-H."/>
        </authorList>
    </citation>
    <scope>NUCLEOTIDE SEQUENCE [LARGE SCALE GENOMIC DNA]</scope>
    <source>
        <strain evidence="3">SH-1</strain>
    </source>
</reference>
<dbReference type="EMBL" id="CP027665">
    <property type="protein sequence ID" value="AVO37440.1"/>
    <property type="molecule type" value="Genomic_DNA"/>
</dbReference>
<dbReference type="KEGG" id="thas:C6Y53_06745"/>
<proteinExistence type="inferred from homology"/>
<sequence length="240" mass="24337">MARLGILSLDTAFPRIAGDVGCAESYPFPCDIEIVAGADSPDIVRDRAPAPALLDRFAHAARALEGRGATAIVSTCGFLVSAQARIAAEVTVPVMLSSLSLCPVIRATCPGRIGILTASRGALGPGALAAAGIAPQEVAIAGLEHDAIFAGTFLAARTAQATGIDRAAMERTVVAAARDLVAGNPDLGAILLECGNLPPYAEAIRAATGLPVFHLVDAAHWLVRAAADRRPALSPGAGHA</sequence>